<feature type="region of interest" description="Disordered" evidence="1">
    <location>
        <begin position="14"/>
        <end position="57"/>
    </location>
</feature>
<dbReference type="RefSeq" id="XP_014656465.1">
    <property type="nucleotide sequence ID" value="XM_014800979.1"/>
</dbReference>
<accession>A0A081CF15</accession>
<dbReference type="AlphaFoldDB" id="A0A081CF15"/>
<dbReference type="EMBL" id="DF830075">
    <property type="protein sequence ID" value="GAK65261.1"/>
    <property type="molecule type" value="Genomic_DNA"/>
</dbReference>
<feature type="compositionally biased region" description="Basic and acidic residues" evidence="1">
    <location>
        <begin position="282"/>
        <end position="297"/>
    </location>
</feature>
<reference evidence="2" key="1">
    <citation type="submission" date="2014-07" db="EMBL/GenBank/DDBJ databases">
        <title>Draft genome sequence of the yeast Pseudozyma antarctica JCM 10317 known as a producer of lipase B which used in a wide range of industrial applications.</title>
        <authorList>
            <person name="Morita T."/>
            <person name="Saika A."/>
            <person name="Koike H."/>
        </authorList>
    </citation>
    <scope>NUCLEOTIDE SEQUENCE</scope>
    <source>
        <strain evidence="2">JCM 10317</strain>
    </source>
</reference>
<gene>
    <name evidence="2" type="ORF">PAN0_008c3478</name>
</gene>
<dbReference type="HOGENOM" id="CLU_490001_0_0_1"/>
<keyword evidence="3" id="KW-1185">Reference proteome</keyword>
<feature type="compositionally biased region" description="Polar residues" evidence="1">
    <location>
        <begin position="222"/>
        <end position="249"/>
    </location>
</feature>
<protein>
    <submittedName>
        <fullName evidence="2">Uncharacterized protein</fullName>
    </submittedName>
</protein>
<evidence type="ECO:0000256" key="1">
    <source>
        <dbReference type="SAM" id="MobiDB-lite"/>
    </source>
</evidence>
<dbReference type="GeneID" id="26304254"/>
<organism evidence="2">
    <name type="scientific">Pseudozyma antarctica</name>
    <name type="common">Yeast</name>
    <name type="synonym">Candida antarctica</name>
    <dbReference type="NCBI Taxonomy" id="84753"/>
    <lineage>
        <taxon>Eukaryota</taxon>
        <taxon>Fungi</taxon>
        <taxon>Dikarya</taxon>
        <taxon>Basidiomycota</taxon>
        <taxon>Ustilaginomycotina</taxon>
        <taxon>Ustilaginomycetes</taxon>
        <taxon>Ustilaginales</taxon>
        <taxon>Ustilaginaceae</taxon>
        <taxon>Moesziomyces</taxon>
    </lineage>
</organism>
<feature type="compositionally biased region" description="Polar residues" evidence="1">
    <location>
        <begin position="180"/>
        <end position="204"/>
    </location>
</feature>
<sequence length="556" mass="59738">MDLVRFRITRSSLDSPPARHIRSLLPPAPPSHTYPPLASRGHPPVPFSPPTSTSPSITMTYRRTVTTPGAPLVQTFVNNVYVQSETNVLFDSHHDVADDAQRDLELQASMLRGFQSIRRVETMVHGKRVSAKVSFEIPRSQLHDSLLQCTRLPGFCGIQFEPDFKAEEIQKLIDALASHHQPTASTSPAQQPHLASTGPDTPSRTQDDHTSTSSPARPDFGTASSPVRRTSMSASSPARNDFGLTTSPTRPDLGAASSPAHPVTGPSSSPARHDYASATSPTRHEHVSFSSPIRHDFGPVSPSAPRAAGPASSPALDDFFGLASSSTRPNFGVASSPAQHAPDPISSPPRAPDVAATRNDEILLHLSPAERSTASFFQQLQQATAPAPTSGRPQIGSAAVGSFNGYAGVRVDVEPRLWHFLDVGHSMNIQIPLAFDCVPLHRLQGLPDDELVNVIGVVTDVKPLAKPREKPYWALKIVGDSQGSSVTTVRVFPYKEAPFQLGSPIQVKRNDVVIVLAASLYHRGLSVFDCSSIFLSSSASVHNALELLTRVNCSTN</sequence>
<proteinExistence type="predicted"/>
<feature type="region of interest" description="Disordered" evidence="1">
    <location>
        <begin position="178"/>
        <end position="312"/>
    </location>
</feature>
<dbReference type="Proteomes" id="UP000053758">
    <property type="component" value="Unassembled WGS sequence"/>
</dbReference>
<feature type="region of interest" description="Disordered" evidence="1">
    <location>
        <begin position="330"/>
        <end position="352"/>
    </location>
</feature>
<evidence type="ECO:0000313" key="3">
    <source>
        <dbReference type="Proteomes" id="UP000053758"/>
    </source>
</evidence>
<name>A0A081CF15_PSEA2</name>
<evidence type="ECO:0000313" key="2">
    <source>
        <dbReference type="EMBL" id="GAK65261.1"/>
    </source>
</evidence>
<feature type="compositionally biased region" description="Low complexity" evidence="1">
    <location>
        <begin position="299"/>
        <end position="312"/>
    </location>
</feature>